<feature type="compositionally biased region" description="Acidic residues" evidence="2">
    <location>
        <begin position="153"/>
        <end position="172"/>
    </location>
</feature>
<keyword evidence="4" id="KW-1185">Reference proteome</keyword>
<feature type="region of interest" description="Disordered" evidence="2">
    <location>
        <begin position="551"/>
        <end position="581"/>
    </location>
</feature>
<protein>
    <recommendedName>
        <fullName evidence="5">GRIP domain-containing protein</fullName>
    </recommendedName>
</protein>
<feature type="region of interest" description="Disordered" evidence="2">
    <location>
        <begin position="214"/>
        <end position="249"/>
    </location>
</feature>
<keyword evidence="1" id="KW-0175">Coiled coil</keyword>
<name>G0MIB9_CAEBE</name>
<dbReference type="OMA" id="LVMTQRE"/>
<evidence type="ECO:0000313" key="4">
    <source>
        <dbReference type="Proteomes" id="UP000008068"/>
    </source>
</evidence>
<sequence length="1002" mass="112014">MDSETDTDTISLCDSETSRENYKSPESSDCEGYATPLASSLTDISHAVNQGITIDVSEDVDMDSALEAGERTPVSTPRAYSPPIVKQTMYLQKPRILVMTQREIHEESSEDEFFDADIQIRNVAEQLLDGVEDAETEVTNEEEERADTPIMEVDTEEKEEETEEMVSEEEEQTTPVQSENEEAGFENSESELECPDEKTMSVVQDVTEEILSEIETFEESVENTPIDSASGTEEEPAEKQTTPEVSINVHSTNLEEATCDMEDSTDQKADYQVADNLVSSTDLAAEESNLLENSSLSASNEVLEDAQTNVCESVLDCKNTFDNCENEAANNHSDEEIQKAQAPGEEDERMAAPTEKALMQVNVSELLEKQEVANNFEKDSDLVLNIASTEMKDSLDAVPVAELPCSTQDDNNVDSVEMTLTNKSEESILLFENGTHENAHQEAGEKQLKESETSNIADINLSENSEESAENRPVLLYEQMPEVFSEITIARTPAEAVPSCRPQVSSNQETFGDEPMTTIINSDEVKISLTSPDIDMSSDCSPHEVKVDFDGYSSGKEESLSSSTSSESFEFAEPVSSNNVQDERTQALRNSIIERYPSNDTDEDDLDSVGDDFEEDLLAVKQISAEVEQLVAAINAFGRDEEQQMSAYLVGKKMAAEKKRKSAMDTGMMTSPCHDQTVQTDNDSFVLVDQHLPVAMENLQAEIDKLQADLEKVRCGEKELLKINSQLKVELEESQQTIDGIEVEAEQQYTELTSEIDELCEIVQRKDQELANIKEKVANLSMSEINLKDDVESQKVIVQRQKEIIETLREDLDAITKKLGDVSKARDKAIEEATIYKMKNMERDRFLQREAQMSMEIEDLQRELNKQRLILNQTSMAKLADTFDRKVLHLENELRERDMLICKQNQIINSHRKSPTGSVITHRKMQPRASVLAAAGNLPSAGSSSESFQNGLDADAKEALLSFILSDRHNQLANIYNIGRILDLTPQEERSVERHLTKDRFA</sequence>
<feature type="compositionally biased region" description="Polar residues" evidence="2">
    <location>
        <begin position="239"/>
        <end position="249"/>
    </location>
</feature>
<evidence type="ECO:0000256" key="2">
    <source>
        <dbReference type="SAM" id="MobiDB-lite"/>
    </source>
</evidence>
<feature type="coiled-coil region" evidence="1">
    <location>
        <begin position="843"/>
        <end position="877"/>
    </location>
</feature>
<evidence type="ECO:0000313" key="3">
    <source>
        <dbReference type="EMBL" id="EGT59536.1"/>
    </source>
</evidence>
<feature type="compositionally biased region" description="Polar residues" evidence="2">
    <location>
        <begin position="222"/>
        <end position="231"/>
    </location>
</feature>
<feature type="compositionally biased region" description="Acidic residues" evidence="2">
    <location>
        <begin position="179"/>
        <end position="194"/>
    </location>
</feature>
<evidence type="ECO:0000256" key="1">
    <source>
        <dbReference type="SAM" id="Coils"/>
    </source>
</evidence>
<organism evidence="4">
    <name type="scientific">Caenorhabditis brenneri</name>
    <name type="common">Nematode worm</name>
    <dbReference type="NCBI Taxonomy" id="135651"/>
    <lineage>
        <taxon>Eukaryota</taxon>
        <taxon>Metazoa</taxon>
        <taxon>Ecdysozoa</taxon>
        <taxon>Nematoda</taxon>
        <taxon>Chromadorea</taxon>
        <taxon>Rhabditida</taxon>
        <taxon>Rhabditina</taxon>
        <taxon>Rhabditomorpha</taxon>
        <taxon>Rhabditoidea</taxon>
        <taxon>Rhabditidae</taxon>
        <taxon>Peloderinae</taxon>
        <taxon>Caenorhabditis</taxon>
    </lineage>
</organism>
<feature type="coiled-coil region" evidence="1">
    <location>
        <begin position="696"/>
        <end position="818"/>
    </location>
</feature>
<dbReference type="HOGENOM" id="CLU_307000_0_0_1"/>
<feature type="region of interest" description="Disordered" evidence="2">
    <location>
        <begin position="151"/>
        <end position="199"/>
    </location>
</feature>
<dbReference type="AlphaFoldDB" id="G0MIB9"/>
<feature type="compositionally biased region" description="Low complexity" evidence="2">
    <location>
        <begin position="560"/>
        <end position="569"/>
    </location>
</feature>
<gene>
    <name evidence="3" type="ORF">CAEBREN_01694</name>
</gene>
<accession>G0MIB9</accession>
<dbReference type="InParanoid" id="G0MIB9"/>
<dbReference type="EMBL" id="GL379795">
    <property type="protein sequence ID" value="EGT59536.1"/>
    <property type="molecule type" value="Genomic_DNA"/>
</dbReference>
<dbReference type="OrthoDB" id="5848685at2759"/>
<proteinExistence type="predicted"/>
<dbReference type="Proteomes" id="UP000008068">
    <property type="component" value="Unassembled WGS sequence"/>
</dbReference>
<dbReference type="eggNOG" id="ENOG502SWRA">
    <property type="taxonomic scope" value="Eukaryota"/>
</dbReference>
<evidence type="ECO:0008006" key="5">
    <source>
        <dbReference type="Google" id="ProtNLM"/>
    </source>
</evidence>
<reference evidence="4" key="1">
    <citation type="submission" date="2011-07" db="EMBL/GenBank/DDBJ databases">
        <authorList>
            <consortium name="Caenorhabditis brenneri Sequencing and Analysis Consortium"/>
            <person name="Wilson R.K."/>
        </authorList>
    </citation>
    <scope>NUCLEOTIDE SEQUENCE [LARGE SCALE GENOMIC DNA]</scope>
    <source>
        <strain evidence="4">PB2801</strain>
    </source>
</reference>
<feature type="region of interest" description="Disordered" evidence="2">
    <location>
        <begin position="1"/>
        <end position="31"/>
    </location>
</feature>